<evidence type="ECO:0008006" key="3">
    <source>
        <dbReference type="Google" id="ProtNLM"/>
    </source>
</evidence>
<evidence type="ECO:0000313" key="1">
    <source>
        <dbReference type="EMBL" id="KAK3205006.1"/>
    </source>
</evidence>
<dbReference type="SUPFAM" id="SSF53474">
    <property type="entry name" value="alpha/beta-Hydrolases"/>
    <property type="match status" value="1"/>
</dbReference>
<comment type="caution">
    <text evidence="1">The sequence shown here is derived from an EMBL/GenBank/DDBJ whole genome shotgun (WGS) entry which is preliminary data.</text>
</comment>
<dbReference type="InterPro" id="IPR029058">
    <property type="entry name" value="AB_hydrolase_fold"/>
</dbReference>
<keyword evidence="2" id="KW-1185">Reference proteome</keyword>
<dbReference type="EMBL" id="JANJYJ010000006">
    <property type="protein sequence ID" value="KAK3205006.1"/>
    <property type="molecule type" value="Genomic_DNA"/>
</dbReference>
<organism evidence="1 2">
    <name type="scientific">Dipteronia sinensis</name>
    <dbReference type="NCBI Taxonomy" id="43782"/>
    <lineage>
        <taxon>Eukaryota</taxon>
        <taxon>Viridiplantae</taxon>
        <taxon>Streptophyta</taxon>
        <taxon>Embryophyta</taxon>
        <taxon>Tracheophyta</taxon>
        <taxon>Spermatophyta</taxon>
        <taxon>Magnoliopsida</taxon>
        <taxon>eudicotyledons</taxon>
        <taxon>Gunneridae</taxon>
        <taxon>Pentapetalae</taxon>
        <taxon>rosids</taxon>
        <taxon>malvids</taxon>
        <taxon>Sapindales</taxon>
        <taxon>Sapindaceae</taxon>
        <taxon>Hippocastanoideae</taxon>
        <taxon>Acereae</taxon>
        <taxon>Dipteronia</taxon>
    </lineage>
</organism>
<accession>A0AAE0A800</accession>
<protein>
    <recommendedName>
        <fullName evidence="3">CBS domain-containing protein</fullName>
    </recommendedName>
</protein>
<proteinExistence type="predicted"/>
<gene>
    <name evidence="1" type="ORF">Dsin_019052</name>
</gene>
<evidence type="ECO:0000313" key="2">
    <source>
        <dbReference type="Proteomes" id="UP001281410"/>
    </source>
</evidence>
<reference evidence="1" key="1">
    <citation type="journal article" date="2023" name="Plant J.">
        <title>Genome sequences and population genomics provide insights into the demographic history, inbreeding, and mutation load of two 'living fossil' tree species of Dipteronia.</title>
        <authorList>
            <person name="Feng Y."/>
            <person name="Comes H.P."/>
            <person name="Chen J."/>
            <person name="Zhu S."/>
            <person name="Lu R."/>
            <person name="Zhang X."/>
            <person name="Li P."/>
            <person name="Qiu J."/>
            <person name="Olsen K.M."/>
            <person name="Qiu Y."/>
        </authorList>
    </citation>
    <scope>NUCLEOTIDE SEQUENCE</scope>
    <source>
        <strain evidence="1">NBL</strain>
    </source>
</reference>
<sequence>MDPKQWFLSLPSSFRRHYSSGQIIKVQTSLNRSPIELFIFQNGLKSTEKALAVHGLGLSSFSFRGMVDSLGSRGVCVIAVDLHAVWRRKPLVGIENSETGQQRFVGILNSLDIVSFLAKSECLEDQEKAMKTPVSGVVVPNCSLLRQVDLGTRFKFRADVIVTS</sequence>
<dbReference type="Proteomes" id="UP001281410">
    <property type="component" value="Unassembled WGS sequence"/>
</dbReference>
<dbReference type="AlphaFoldDB" id="A0AAE0A800"/>
<name>A0AAE0A800_9ROSI</name>